<dbReference type="InterPro" id="IPR013324">
    <property type="entry name" value="RNA_pol_sigma_r3/r4-like"/>
</dbReference>
<dbReference type="Gene3D" id="1.10.1740.10">
    <property type="match status" value="1"/>
</dbReference>
<organism evidence="7 8">
    <name type="scientific">Rufibacter immobilis</name>
    <dbReference type="NCBI Taxonomy" id="1348778"/>
    <lineage>
        <taxon>Bacteria</taxon>
        <taxon>Pseudomonadati</taxon>
        <taxon>Bacteroidota</taxon>
        <taxon>Cytophagia</taxon>
        <taxon>Cytophagales</taxon>
        <taxon>Hymenobacteraceae</taxon>
        <taxon>Rufibacter</taxon>
    </lineage>
</organism>
<dbReference type="Pfam" id="PF08281">
    <property type="entry name" value="Sigma70_r4_2"/>
    <property type="match status" value="1"/>
</dbReference>
<dbReference type="InterPro" id="IPR039425">
    <property type="entry name" value="RNA_pol_sigma-70-like"/>
</dbReference>
<dbReference type="Gene3D" id="1.10.10.10">
    <property type="entry name" value="Winged helix-like DNA-binding domain superfamily/Winged helix DNA-binding domain"/>
    <property type="match status" value="1"/>
</dbReference>
<dbReference type="SUPFAM" id="SSF88659">
    <property type="entry name" value="Sigma3 and sigma4 domains of RNA polymerase sigma factors"/>
    <property type="match status" value="1"/>
</dbReference>
<dbReference type="InterPro" id="IPR014284">
    <property type="entry name" value="RNA_pol_sigma-70_dom"/>
</dbReference>
<sequence>MAKPLRTTVENPVLRAEFVKLIAQDQALIHKVCSMYCRDLEERKDLFQEIVLQLWRSYPAFKHESKVSTWMYRVALNTAVSSFRKESRRPYHGSLSDLDLQIPASPDTSAEYELKIKYLYAAIDQLSQVEKAIVMLYLEDRTYEEMAEIIGITKSNVGVKLNRIKAKLEKLLTPVYDELR</sequence>
<dbReference type="InterPro" id="IPR013249">
    <property type="entry name" value="RNA_pol_sigma70_r4_t2"/>
</dbReference>
<dbReference type="GO" id="GO:0006352">
    <property type="term" value="P:DNA-templated transcription initiation"/>
    <property type="evidence" value="ECO:0007669"/>
    <property type="project" value="InterPro"/>
</dbReference>
<evidence type="ECO:0000313" key="8">
    <source>
        <dbReference type="Proteomes" id="UP000271010"/>
    </source>
</evidence>
<reference evidence="7 8" key="1">
    <citation type="submission" date="2018-11" db="EMBL/GenBank/DDBJ databases">
        <title>Rufibacter latericius sp. nov., isolated from water in Baiyang Lake.</title>
        <authorList>
            <person name="Yang Y."/>
        </authorList>
    </citation>
    <scope>NUCLEOTIDE SEQUENCE [LARGE SCALE GENOMIC DNA]</scope>
    <source>
        <strain evidence="7 8">MCC P1</strain>
    </source>
</reference>
<dbReference type="AlphaFoldDB" id="A0A3M9N4Q8"/>
<dbReference type="InterPro" id="IPR013325">
    <property type="entry name" value="RNA_pol_sigma_r2"/>
</dbReference>
<dbReference type="Proteomes" id="UP000271010">
    <property type="component" value="Unassembled WGS sequence"/>
</dbReference>
<dbReference type="PANTHER" id="PTHR43133:SF45">
    <property type="entry name" value="RNA POLYMERASE ECF-TYPE SIGMA FACTOR"/>
    <property type="match status" value="1"/>
</dbReference>
<evidence type="ECO:0000256" key="1">
    <source>
        <dbReference type="ARBA" id="ARBA00010641"/>
    </source>
</evidence>
<dbReference type="InterPro" id="IPR007627">
    <property type="entry name" value="RNA_pol_sigma70_r2"/>
</dbReference>
<keyword evidence="4" id="KW-0804">Transcription</keyword>
<name>A0A3M9N4Q8_9BACT</name>
<keyword evidence="2" id="KW-0805">Transcription regulation</keyword>
<dbReference type="Pfam" id="PF04542">
    <property type="entry name" value="Sigma70_r2"/>
    <property type="match status" value="1"/>
</dbReference>
<dbReference type="GO" id="GO:0003677">
    <property type="term" value="F:DNA binding"/>
    <property type="evidence" value="ECO:0007669"/>
    <property type="project" value="InterPro"/>
</dbReference>
<dbReference type="NCBIfam" id="TIGR02937">
    <property type="entry name" value="sigma70-ECF"/>
    <property type="match status" value="1"/>
</dbReference>
<comment type="caution">
    <text evidence="7">The sequence shown here is derived from an EMBL/GenBank/DDBJ whole genome shotgun (WGS) entry which is preliminary data.</text>
</comment>
<evidence type="ECO:0000259" key="6">
    <source>
        <dbReference type="Pfam" id="PF08281"/>
    </source>
</evidence>
<comment type="similarity">
    <text evidence="1">Belongs to the sigma-70 factor family. ECF subfamily.</text>
</comment>
<evidence type="ECO:0000256" key="2">
    <source>
        <dbReference type="ARBA" id="ARBA00023015"/>
    </source>
</evidence>
<proteinExistence type="inferred from homology"/>
<evidence type="ECO:0000313" key="7">
    <source>
        <dbReference type="EMBL" id="RNI32307.1"/>
    </source>
</evidence>
<evidence type="ECO:0000256" key="4">
    <source>
        <dbReference type="ARBA" id="ARBA00023163"/>
    </source>
</evidence>
<dbReference type="OrthoDB" id="9780326at2"/>
<feature type="domain" description="RNA polymerase sigma-70 region 2" evidence="5">
    <location>
        <begin position="21"/>
        <end position="89"/>
    </location>
</feature>
<dbReference type="InterPro" id="IPR036388">
    <property type="entry name" value="WH-like_DNA-bd_sf"/>
</dbReference>
<protein>
    <submittedName>
        <fullName evidence="7">Sigma-70 family RNA polymerase sigma factor</fullName>
    </submittedName>
</protein>
<feature type="domain" description="RNA polymerase sigma factor 70 region 4 type 2" evidence="6">
    <location>
        <begin position="118"/>
        <end position="168"/>
    </location>
</feature>
<accession>A0A3M9N4Q8</accession>
<evidence type="ECO:0000259" key="5">
    <source>
        <dbReference type="Pfam" id="PF04542"/>
    </source>
</evidence>
<keyword evidence="8" id="KW-1185">Reference proteome</keyword>
<dbReference type="SUPFAM" id="SSF88946">
    <property type="entry name" value="Sigma2 domain of RNA polymerase sigma factors"/>
    <property type="match status" value="1"/>
</dbReference>
<dbReference type="PANTHER" id="PTHR43133">
    <property type="entry name" value="RNA POLYMERASE ECF-TYPE SIGMA FACTO"/>
    <property type="match status" value="1"/>
</dbReference>
<dbReference type="RefSeq" id="WP_123131607.1">
    <property type="nucleotide sequence ID" value="NZ_RJJE01000002.1"/>
</dbReference>
<dbReference type="EMBL" id="RJJE01000002">
    <property type="protein sequence ID" value="RNI32307.1"/>
    <property type="molecule type" value="Genomic_DNA"/>
</dbReference>
<keyword evidence="3" id="KW-0731">Sigma factor</keyword>
<dbReference type="GO" id="GO:0016987">
    <property type="term" value="F:sigma factor activity"/>
    <property type="evidence" value="ECO:0007669"/>
    <property type="project" value="UniProtKB-KW"/>
</dbReference>
<evidence type="ECO:0000256" key="3">
    <source>
        <dbReference type="ARBA" id="ARBA00023082"/>
    </source>
</evidence>
<gene>
    <name evidence="7" type="ORF">EFA69_02990</name>
</gene>